<dbReference type="Pfam" id="PF00621">
    <property type="entry name" value="RhoGEF"/>
    <property type="match status" value="1"/>
</dbReference>
<dbReference type="Proteomes" id="UP000694580">
    <property type="component" value="Chromosome 19"/>
</dbReference>
<reference evidence="8 9" key="1">
    <citation type="submission" date="2020-06" db="EMBL/GenBank/DDBJ databases">
        <authorList>
            <consortium name="Wellcome Sanger Institute Data Sharing"/>
        </authorList>
    </citation>
    <scope>NUCLEOTIDE SEQUENCE [LARGE SCALE GENOMIC DNA]</scope>
</reference>
<feature type="domain" description="DH" evidence="7">
    <location>
        <begin position="40"/>
        <end position="228"/>
    </location>
</feature>
<dbReference type="InterPro" id="IPR011993">
    <property type="entry name" value="PH-like_dom_sf"/>
</dbReference>
<dbReference type="GO" id="GO:0030036">
    <property type="term" value="P:actin cytoskeleton organization"/>
    <property type="evidence" value="ECO:0007669"/>
    <property type="project" value="TreeGrafter"/>
</dbReference>
<feature type="region of interest" description="Disordered" evidence="6">
    <location>
        <begin position="556"/>
        <end position="595"/>
    </location>
</feature>
<dbReference type="SUPFAM" id="SSF48065">
    <property type="entry name" value="DBL homology domain (DH-domain)"/>
    <property type="match status" value="1"/>
</dbReference>
<keyword evidence="1" id="KW-0597">Phosphoprotein</keyword>
<feature type="region of interest" description="Disordered" evidence="6">
    <location>
        <begin position="927"/>
        <end position="953"/>
    </location>
</feature>
<evidence type="ECO:0000256" key="4">
    <source>
        <dbReference type="ARBA" id="ARBA00074304"/>
    </source>
</evidence>
<dbReference type="PANTHER" id="PTHR12877">
    <property type="entry name" value="RHO GUANINE NUCLEOTIDE EXCHANGE FACTOR"/>
    <property type="match status" value="1"/>
</dbReference>
<dbReference type="AlphaFoldDB" id="A0AAY4DE11"/>
<dbReference type="CDD" id="cd00160">
    <property type="entry name" value="RhoGEF"/>
    <property type="match status" value="1"/>
</dbReference>
<keyword evidence="9" id="KW-1185">Reference proteome</keyword>
<protein>
    <recommendedName>
        <fullName evidence="4">Rho guanine nucleotide exchange factor 17</fullName>
    </recommendedName>
</protein>
<organism evidence="8 9">
    <name type="scientific">Denticeps clupeoides</name>
    <name type="common">denticle herring</name>
    <dbReference type="NCBI Taxonomy" id="299321"/>
    <lineage>
        <taxon>Eukaryota</taxon>
        <taxon>Metazoa</taxon>
        <taxon>Chordata</taxon>
        <taxon>Craniata</taxon>
        <taxon>Vertebrata</taxon>
        <taxon>Euteleostomi</taxon>
        <taxon>Actinopterygii</taxon>
        <taxon>Neopterygii</taxon>
        <taxon>Teleostei</taxon>
        <taxon>Clupei</taxon>
        <taxon>Clupeiformes</taxon>
        <taxon>Denticipitoidei</taxon>
        <taxon>Denticipitidae</taxon>
        <taxon>Denticeps</taxon>
    </lineage>
</organism>
<dbReference type="GO" id="GO:0005085">
    <property type="term" value="F:guanyl-nucleotide exchange factor activity"/>
    <property type="evidence" value="ECO:0007669"/>
    <property type="project" value="UniProtKB-KW"/>
</dbReference>
<dbReference type="InterPro" id="IPR035899">
    <property type="entry name" value="DBL_dom_sf"/>
</dbReference>
<dbReference type="InterPro" id="IPR039919">
    <property type="entry name" value="ARHGEF10/ARHGEF17"/>
</dbReference>
<dbReference type="InterPro" id="IPR015943">
    <property type="entry name" value="WD40/YVTN_repeat-like_dom_sf"/>
</dbReference>
<dbReference type="Ensembl" id="ENSDCDT00010053724.1">
    <property type="protein sequence ID" value="ENSDCDP00010043658.1"/>
    <property type="gene ID" value="ENSDCDG00010027156.1"/>
</dbReference>
<evidence type="ECO:0000313" key="8">
    <source>
        <dbReference type="Ensembl" id="ENSDCDP00010043658.1"/>
    </source>
</evidence>
<proteinExistence type="predicted"/>
<reference evidence="8" key="3">
    <citation type="submission" date="2025-09" db="UniProtKB">
        <authorList>
            <consortium name="Ensembl"/>
        </authorList>
    </citation>
    <scope>IDENTIFICATION</scope>
</reference>
<dbReference type="Gene3D" id="1.20.900.10">
    <property type="entry name" value="Dbl homology (DH) domain"/>
    <property type="match status" value="1"/>
</dbReference>
<dbReference type="Gene3D" id="2.130.10.10">
    <property type="entry name" value="YVTN repeat-like/Quinoprotein amine dehydrogenase"/>
    <property type="match status" value="1"/>
</dbReference>
<dbReference type="Pfam" id="PF19057">
    <property type="entry name" value="PH_19"/>
    <property type="match status" value="1"/>
</dbReference>
<comment type="function">
    <text evidence="3">Acts as a guanine nucleotide exchange factor (GEF) for RhoA GTPases.</text>
</comment>
<feature type="compositionally biased region" description="Low complexity" evidence="6">
    <location>
        <begin position="583"/>
        <end position="595"/>
    </location>
</feature>
<dbReference type="PROSITE" id="PS50010">
    <property type="entry name" value="DH_2"/>
    <property type="match status" value="1"/>
</dbReference>
<dbReference type="SUPFAM" id="SSF50998">
    <property type="entry name" value="Quinoprotein alcohol dehydrogenase-like"/>
    <property type="match status" value="1"/>
</dbReference>
<dbReference type="FunFam" id="1.20.900.10:FF:000025">
    <property type="entry name" value="Rho guanine nucleotide exchange factor 17"/>
    <property type="match status" value="1"/>
</dbReference>
<dbReference type="InterPro" id="IPR000219">
    <property type="entry name" value="DH_dom"/>
</dbReference>
<feature type="coiled-coil region" evidence="5">
    <location>
        <begin position="211"/>
        <end position="238"/>
    </location>
</feature>
<name>A0AAY4DE11_9TELE</name>
<dbReference type="InterPro" id="IPR011047">
    <property type="entry name" value="Quinoprotein_ADH-like_sf"/>
</dbReference>
<evidence type="ECO:0000256" key="5">
    <source>
        <dbReference type="SAM" id="Coils"/>
    </source>
</evidence>
<evidence type="ECO:0000256" key="2">
    <source>
        <dbReference type="ARBA" id="ARBA00022658"/>
    </source>
</evidence>
<dbReference type="FunFam" id="2.30.29.30:FF:000434">
    <property type="entry name" value="Rho guanine nucleotide exchange factor 17"/>
    <property type="match status" value="1"/>
</dbReference>
<reference evidence="8" key="2">
    <citation type="submission" date="2025-08" db="UniProtKB">
        <authorList>
            <consortium name="Ensembl"/>
        </authorList>
    </citation>
    <scope>IDENTIFICATION</scope>
</reference>
<evidence type="ECO:0000256" key="1">
    <source>
        <dbReference type="ARBA" id="ARBA00022553"/>
    </source>
</evidence>
<keyword evidence="2" id="KW-0344">Guanine-nucleotide releasing factor</keyword>
<dbReference type="SMART" id="SM00325">
    <property type="entry name" value="RhoGEF"/>
    <property type="match status" value="1"/>
</dbReference>
<evidence type="ECO:0000313" key="9">
    <source>
        <dbReference type="Proteomes" id="UP000694580"/>
    </source>
</evidence>
<accession>A0AAY4DE11</accession>
<evidence type="ECO:0000259" key="7">
    <source>
        <dbReference type="PROSITE" id="PS50010"/>
    </source>
</evidence>
<feature type="compositionally biased region" description="Polar residues" evidence="6">
    <location>
        <begin position="928"/>
        <end position="940"/>
    </location>
</feature>
<sequence length="1000" mass="110950">TGSVQGTVVQNKVHLKEFLNFPEHSSIRSSGTTSVNSSDMRKHVVMTLLDTEQSYVESLRTLIQGYMKPLKQPENSPLCDPSLVDEIFFQIPEILDHHEHFLEQVTGCVNDWHDRQTVGHLLVESFSKEILANIYSAYIDNFLNAKDAVRVAKEAKPAFLKFLEQSMRENKEKQALADLMIKPVQRIPRYELLVKDLLKHTPEDHPDHHFLLDAQKNIKRLAERINKGRRSAEEVERETRVMQEIEAHIEGVEHILNPQRKFLRQEMVMEAKSVGGKKDRSLFLFSDLLICTTLKRKSGSLRRSSMSLYSAASVIDTSSKYKFLWKLPLEDVEMVKGSSNQATNRENIQKTISRLDEDLKTLSFPHQSLDDVIKDLMASVHRELAEKQSLAFSMTFLPTKVELTTASAEGTFIFEFNSPEARSNFEQAFEEAKKKLAMNKDQWDPEFLKAIPIMKTRSGMQFSCASPSHSSPENTYEVWVCNSDGYVGQVCLLNIRDEPTVEACIAVCSARIICIAAVPGLKGRERTEPAAALEPPTAAPPAPQQQLHISISGSSLELNEPPATATREPVPFDSDDTDDEDSPSPSSTLQSQASHSTISSSFGSEFLLQSTKDMATETTSSEEEPEFPVSSSFGGARLNSESPVDGRAMRRSSRGSFTRGSLEDLLSIDPEAYQSSVWLGTEDGCIHVYQSSDNIRNRKNSMKMQHSASILCILYLDNKVFVSLANGEVIVYQREAGSFWDPQNSQTLSLGTPSGPVTKMVPVAGKLWCGCQNRIFIINTTTLAQEHSFQVGQDSNRCVTSMVSYGHGVWIALQGSAQVRLYHASTYESLTEVDVAPAVHKMLAGSDAIIRQHKAACLRITALLACKDLLWIGTSAGVILTLAIPSVTSSTAPGVLRSPLQPMGSAHGHTGHVRFLTSIELPEGFSVNFPTQNETGSTERGSGGLQRRDSARQRTSTYLPIKSNLLVISGGDGYEDFRLTNSSETVGRDDSTNHLLLWRV</sequence>
<dbReference type="GeneTree" id="ENSGT00940000153798"/>
<dbReference type="Gene3D" id="2.30.29.30">
    <property type="entry name" value="Pleckstrin-homology domain (PH domain)/Phosphotyrosine-binding domain (PTB)"/>
    <property type="match status" value="1"/>
</dbReference>
<feature type="compositionally biased region" description="Acidic residues" evidence="6">
    <location>
        <begin position="573"/>
        <end position="582"/>
    </location>
</feature>
<dbReference type="PANTHER" id="PTHR12877:SF15">
    <property type="entry name" value="RHO GUANINE NUCLEOTIDE EXCHANGE FACTOR 17"/>
    <property type="match status" value="1"/>
</dbReference>
<feature type="region of interest" description="Disordered" evidence="6">
    <location>
        <begin position="527"/>
        <end position="546"/>
    </location>
</feature>
<dbReference type="SUPFAM" id="SSF50729">
    <property type="entry name" value="PH domain-like"/>
    <property type="match status" value="1"/>
</dbReference>
<feature type="region of interest" description="Disordered" evidence="6">
    <location>
        <begin position="612"/>
        <end position="656"/>
    </location>
</feature>
<gene>
    <name evidence="8" type="primary">ARHGEF17</name>
</gene>
<evidence type="ECO:0000256" key="6">
    <source>
        <dbReference type="SAM" id="MobiDB-lite"/>
    </source>
</evidence>
<evidence type="ECO:0000256" key="3">
    <source>
        <dbReference type="ARBA" id="ARBA00056029"/>
    </source>
</evidence>
<dbReference type="Pfam" id="PF19056">
    <property type="entry name" value="WD40_2"/>
    <property type="match status" value="1"/>
</dbReference>
<dbReference type="FunFam" id="2.130.10.10:FF:000206">
    <property type="entry name" value="Rho guanine nucleotide exchange factor 17"/>
    <property type="match status" value="1"/>
</dbReference>
<keyword evidence="5" id="KW-0175">Coiled coil</keyword>